<dbReference type="SUPFAM" id="SSF51445">
    <property type="entry name" value="(Trans)glycosidases"/>
    <property type="match status" value="1"/>
</dbReference>
<reference evidence="2" key="2">
    <citation type="submission" date="2020-05" db="UniProtKB">
        <authorList>
            <consortium name="EnsemblMetazoa"/>
        </authorList>
    </citation>
    <scope>IDENTIFICATION</scope>
    <source>
        <strain evidence="2">wikel</strain>
    </source>
</reference>
<dbReference type="VEuPathDB" id="VectorBase:ISCW010346"/>
<dbReference type="InParanoid" id="B7Q7X1"/>
<organism>
    <name type="scientific">Ixodes scapularis</name>
    <name type="common">Black-legged tick</name>
    <name type="synonym">Deer tick</name>
    <dbReference type="NCBI Taxonomy" id="6945"/>
    <lineage>
        <taxon>Eukaryota</taxon>
        <taxon>Metazoa</taxon>
        <taxon>Ecdysozoa</taxon>
        <taxon>Arthropoda</taxon>
        <taxon>Chelicerata</taxon>
        <taxon>Arachnida</taxon>
        <taxon>Acari</taxon>
        <taxon>Parasitiformes</taxon>
        <taxon>Ixodida</taxon>
        <taxon>Ixodoidea</taxon>
        <taxon>Ixodidae</taxon>
        <taxon>Ixodinae</taxon>
        <taxon>Ixodes</taxon>
    </lineage>
</organism>
<sequence length="370" mass="40635">MGLVHPGAPESADVQESEDVVKAVPRSRLLWCVFEPERGALWLSDVPLGLCSALIYCCLDLTSRGVRYPKPRDEGASGANVFQTLKDRRPQLALYVFFGDGQLTTAAFANQVRSSSPGELSTVVGGWLLEHGLDGMLFFYRSHRSWTRADDTFRDFARRFRDDLGRLGLLVSAVVSVDREDVKGSINNMLTTFPTGPLVLRTHDASPQPRDEALCPMPFSRGVHQGSVSRLLADVNASVGDFDRLVAPRLMFSVTFATSSYLLEDANLPQEGSPALRLDGEEATYADACEQALKLGYGHFMSPRGDCMVVHKERLWHSGFGPTSTRIFGPTARFAGAVVFAMHGDDRTGRCGGHPHTLLVHVATALRRRQ</sequence>
<dbReference type="OrthoDB" id="6489917at2759"/>
<evidence type="ECO:0000313" key="1">
    <source>
        <dbReference type="EMBL" id="EEC14943.1"/>
    </source>
</evidence>
<accession>B7Q7X1</accession>
<dbReference type="PaxDb" id="6945-B7Q7X1"/>
<dbReference type="EMBL" id="ABJB010414764">
    <property type="status" value="NOT_ANNOTATED_CDS"/>
    <property type="molecule type" value="Genomic_DNA"/>
</dbReference>
<dbReference type="EMBL" id="DS878725">
    <property type="protein sequence ID" value="EEC14943.1"/>
    <property type="molecule type" value="Genomic_DNA"/>
</dbReference>
<dbReference type="AlphaFoldDB" id="B7Q7X1"/>
<dbReference type="InterPro" id="IPR017853">
    <property type="entry name" value="GH"/>
</dbReference>
<keyword evidence="3" id="KW-1185">Reference proteome</keyword>
<dbReference type="HOGENOM" id="CLU_748599_0_0_1"/>
<dbReference type="EMBL" id="ABJB010060150">
    <property type="status" value="NOT_ANNOTATED_CDS"/>
    <property type="molecule type" value="Genomic_DNA"/>
</dbReference>
<reference evidence="1 3" key="1">
    <citation type="submission" date="2008-03" db="EMBL/GenBank/DDBJ databases">
        <title>Annotation of Ixodes scapularis.</title>
        <authorList>
            <consortium name="Ixodes scapularis Genome Project Consortium"/>
            <person name="Caler E."/>
            <person name="Hannick L.I."/>
            <person name="Bidwell S."/>
            <person name="Joardar V."/>
            <person name="Thiagarajan M."/>
            <person name="Amedeo P."/>
            <person name="Galinsky K.J."/>
            <person name="Schobel S."/>
            <person name="Inman J."/>
            <person name="Hostetler J."/>
            <person name="Miller J."/>
            <person name="Hammond M."/>
            <person name="Megy K."/>
            <person name="Lawson D."/>
            <person name="Kodira C."/>
            <person name="Sutton G."/>
            <person name="Meyer J."/>
            <person name="Hill C.A."/>
            <person name="Birren B."/>
            <person name="Nene V."/>
            <person name="Collins F."/>
            <person name="Alarcon-Chaidez F."/>
            <person name="Wikel S."/>
            <person name="Strausberg R."/>
        </authorList>
    </citation>
    <scope>NUCLEOTIDE SEQUENCE [LARGE SCALE GENOMIC DNA]</scope>
    <source>
        <strain evidence="3">Wikel</strain>
        <strain evidence="1">Wikel colony</strain>
    </source>
</reference>
<dbReference type="EMBL" id="ABJB010127103">
    <property type="status" value="NOT_ANNOTATED_CDS"/>
    <property type="molecule type" value="Genomic_DNA"/>
</dbReference>
<dbReference type="EnsemblMetazoa" id="ISCW010346-RA">
    <property type="protein sequence ID" value="ISCW010346-PA"/>
    <property type="gene ID" value="ISCW010346"/>
</dbReference>
<name>B7Q7X1_IXOSC</name>
<evidence type="ECO:0000313" key="2">
    <source>
        <dbReference type="EnsemblMetazoa" id="ISCW010346-PA"/>
    </source>
</evidence>
<protein>
    <submittedName>
        <fullName evidence="1 2">Uncharacterized protein</fullName>
    </submittedName>
</protein>
<dbReference type="EMBL" id="ABJB010970032">
    <property type="status" value="NOT_ANNOTATED_CDS"/>
    <property type="molecule type" value="Genomic_DNA"/>
</dbReference>
<gene>
    <name evidence="1" type="ORF">IscW_ISCW010346</name>
</gene>
<dbReference type="Proteomes" id="UP000001555">
    <property type="component" value="Unassembled WGS sequence"/>
</dbReference>
<dbReference type="EMBL" id="ABJB010515814">
    <property type="status" value="NOT_ANNOTATED_CDS"/>
    <property type="molecule type" value="Genomic_DNA"/>
</dbReference>
<dbReference type="VEuPathDB" id="VectorBase:ISCP_012742"/>
<dbReference type="EMBL" id="ABJB010046674">
    <property type="status" value="NOT_ANNOTATED_CDS"/>
    <property type="molecule type" value="Genomic_DNA"/>
</dbReference>
<evidence type="ECO:0000313" key="3">
    <source>
        <dbReference type="Proteomes" id="UP000001555"/>
    </source>
</evidence>
<proteinExistence type="predicted"/>
<dbReference type="VEuPathDB" id="VectorBase:ISCI010346"/>
<dbReference type="Gene3D" id="3.20.20.80">
    <property type="entry name" value="Glycosidases"/>
    <property type="match status" value="1"/>
</dbReference>